<dbReference type="SMART" id="SM00100">
    <property type="entry name" value="cNMP"/>
    <property type="match status" value="1"/>
</dbReference>
<dbReference type="InterPro" id="IPR000595">
    <property type="entry name" value="cNMP-bd_dom"/>
</dbReference>
<dbReference type="GO" id="GO:0034220">
    <property type="term" value="P:monoatomic ion transmembrane transport"/>
    <property type="evidence" value="ECO:0007669"/>
    <property type="project" value="UniProtKB-KW"/>
</dbReference>
<dbReference type="Proteomes" id="UP000238479">
    <property type="component" value="Chromosome 7"/>
</dbReference>
<evidence type="ECO:0000313" key="4">
    <source>
        <dbReference type="EMBL" id="PRQ19116.1"/>
    </source>
</evidence>
<dbReference type="SUPFAM" id="SSF51206">
    <property type="entry name" value="cAMP-binding domain-like"/>
    <property type="match status" value="1"/>
</dbReference>
<dbReference type="PANTHER" id="PTHR45651:SF68">
    <property type="entry name" value="ION TRANSPORT DOMAIN-CONTAINING PROTEIN"/>
    <property type="match status" value="1"/>
</dbReference>
<reference evidence="4 5" key="1">
    <citation type="journal article" date="2018" name="Nat. Genet.">
        <title>The Rosa genome provides new insights in the design of modern roses.</title>
        <authorList>
            <person name="Bendahmane M."/>
        </authorList>
    </citation>
    <scope>NUCLEOTIDE SEQUENCE [LARGE SCALE GENOMIC DNA]</scope>
    <source>
        <strain evidence="5">cv. Old Blush</strain>
    </source>
</reference>
<evidence type="ECO:0000259" key="3">
    <source>
        <dbReference type="PROSITE" id="PS50042"/>
    </source>
</evidence>
<name>A0A2P6PB11_ROSCH</name>
<dbReference type="AlphaFoldDB" id="A0A2P6PB11"/>
<protein>
    <submittedName>
        <fullName evidence="4">Putative ion channel, cNMP-binding protein</fullName>
    </submittedName>
</protein>
<feature type="domain" description="Cyclic nucleotide-binding" evidence="3">
    <location>
        <begin position="1"/>
        <end position="120"/>
    </location>
</feature>
<proteinExistence type="predicted"/>
<dbReference type="Gene3D" id="2.60.120.10">
    <property type="entry name" value="Jelly Rolls"/>
    <property type="match status" value="1"/>
</dbReference>
<gene>
    <name evidence="4" type="ORF">RchiOBHm_Chr7g0213581</name>
</gene>
<evidence type="ECO:0000313" key="5">
    <source>
        <dbReference type="Proteomes" id="UP000238479"/>
    </source>
</evidence>
<dbReference type="STRING" id="74649.A0A2P6PB11"/>
<keyword evidence="1" id="KW-1071">Ligand-gated ion channel</keyword>
<keyword evidence="1" id="KW-0406">Ion transport</keyword>
<accession>A0A2P6PB11</accession>
<sequence length="175" mass="20048">MFKYMKIRVLKAIVKHLELVTYTKNCYIIREGEPLWNVIFITQGTALSYKTSNNVNIGGTVSNSSIIKCLKKDDFFGDELLDWAFVFASISDLPVSPKTVMSQTRVEAFAINASNLRRVVSKFRLHFILNLPDLKHSPLERMAATSLQTAWRERENHSSGWNKLKELLNYSSESD</sequence>
<evidence type="ECO:0000256" key="2">
    <source>
        <dbReference type="ARBA" id="ARBA00023303"/>
    </source>
</evidence>
<keyword evidence="1" id="KW-0813">Transport</keyword>
<dbReference type="InterPro" id="IPR018490">
    <property type="entry name" value="cNMP-bd_dom_sf"/>
</dbReference>
<dbReference type="InterPro" id="IPR014710">
    <property type="entry name" value="RmlC-like_jellyroll"/>
</dbReference>
<dbReference type="GO" id="GO:0016020">
    <property type="term" value="C:membrane"/>
    <property type="evidence" value="ECO:0007669"/>
    <property type="project" value="UniProtKB-SubCell"/>
</dbReference>
<dbReference type="OMA" id="WRERENH"/>
<dbReference type="CDD" id="cd00038">
    <property type="entry name" value="CAP_ED"/>
    <property type="match status" value="1"/>
</dbReference>
<keyword evidence="2" id="KW-0407">Ion channel</keyword>
<dbReference type="Gramene" id="PRQ19116">
    <property type="protein sequence ID" value="PRQ19116"/>
    <property type="gene ID" value="RchiOBHm_Chr7g0213581"/>
</dbReference>
<keyword evidence="5" id="KW-1185">Reference proteome</keyword>
<dbReference type="PROSITE" id="PS50042">
    <property type="entry name" value="CNMP_BINDING_3"/>
    <property type="match status" value="1"/>
</dbReference>
<dbReference type="PANTHER" id="PTHR45651">
    <property type="entry name" value="CYCLIC NUCLEOTIDE-GATED ION CHANNEL 15-RELATED-RELATED"/>
    <property type="match status" value="1"/>
</dbReference>
<dbReference type="EMBL" id="PDCK01000045">
    <property type="protein sequence ID" value="PRQ19116.1"/>
    <property type="molecule type" value="Genomic_DNA"/>
</dbReference>
<evidence type="ECO:0000256" key="1">
    <source>
        <dbReference type="ARBA" id="ARBA00023286"/>
    </source>
</evidence>
<comment type="caution">
    <text evidence="4">The sequence shown here is derived from an EMBL/GenBank/DDBJ whole genome shotgun (WGS) entry which is preliminary data.</text>
</comment>
<organism evidence="4 5">
    <name type="scientific">Rosa chinensis</name>
    <name type="common">China rose</name>
    <dbReference type="NCBI Taxonomy" id="74649"/>
    <lineage>
        <taxon>Eukaryota</taxon>
        <taxon>Viridiplantae</taxon>
        <taxon>Streptophyta</taxon>
        <taxon>Embryophyta</taxon>
        <taxon>Tracheophyta</taxon>
        <taxon>Spermatophyta</taxon>
        <taxon>Magnoliopsida</taxon>
        <taxon>eudicotyledons</taxon>
        <taxon>Gunneridae</taxon>
        <taxon>Pentapetalae</taxon>
        <taxon>rosids</taxon>
        <taxon>fabids</taxon>
        <taxon>Rosales</taxon>
        <taxon>Rosaceae</taxon>
        <taxon>Rosoideae</taxon>
        <taxon>Rosoideae incertae sedis</taxon>
        <taxon>Rosa</taxon>
    </lineage>
</organism>